<feature type="compositionally biased region" description="Polar residues" evidence="1">
    <location>
        <begin position="7"/>
        <end position="23"/>
    </location>
</feature>
<proteinExistence type="predicted"/>
<feature type="compositionally biased region" description="Basic residues" evidence="1">
    <location>
        <begin position="96"/>
        <end position="112"/>
    </location>
</feature>
<evidence type="ECO:0000313" key="2">
    <source>
        <dbReference type="EMBL" id="TNN32370.1"/>
    </source>
</evidence>
<dbReference type="EMBL" id="SRLO01002740">
    <property type="protein sequence ID" value="TNN32370.1"/>
    <property type="molecule type" value="Genomic_DNA"/>
</dbReference>
<gene>
    <name evidence="2" type="ORF">EYF80_057471</name>
</gene>
<reference evidence="2 3" key="1">
    <citation type="submission" date="2019-03" db="EMBL/GenBank/DDBJ databases">
        <title>First draft genome of Liparis tanakae, snailfish: a comprehensive survey of snailfish specific genes.</title>
        <authorList>
            <person name="Kim W."/>
            <person name="Song I."/>
            <person name="Jeong J.-H."/>
            <person name="Kim D."/>
            <person name="Kim S."/>
            <person name="Ryu S."/>
            <person name="Song J.Y."/>
            <person name="Lee S.K."/>
        </authorList>
    </citation>
    <scope>NUCLEOTIDE SEQUENCE [LARGE SCALE GENOMIC DNA]</scope>
    <source>
        <tissue evidence="2">Muscle</tissue>
    </source>
</reference>
<feature type="region of interest" description="Disordered" evidence="1">
    <location>
        <begin position="1"/>
        <end position="27"/>
    </location>
</feature>
<dbReference type="AlphaFoldDB" id="A0A4Z2EUQ3"/>
<evidence type="ECO:0000256" key="1">
    <source>
        <dbReference type="SAM" id="MobiDB-lite"/>
    </source>
</evidence>
<evidence type="ECO:0000313" key="3">
    <source>
        <dbReference type="Proteomes" id="UP000314294"/>
    </source>
</evidence>
<feature type="region of interest" description="Disordered" evidence="1">
    <location>
        <begin position="92"/>
        <end position="140"/>
    </location>
</feature>
<comment type="caution">
    <text evidence="2">The sequence shown here is derived from an EMBL/GenBank/DDBJ whole genome shotgun (WGS) entry which is preliminary data.</text>
</comment>
<name>A0A4Z2EUQ3_9TELE</name>
<organism evidence="2 3">
    <name type="scientific">Liparis tanakae</name>
    <name type="common">Tanaka's snailfish</name>
    <dbReference type="NCBI Taxonomy" id="230148"/>
    <lineage>
        <taxon>Eukaryota</taxon>
        <taxon>Metazoa</taxon>
        <taxon>Chordata</taxon>
        <taxon>Craniata</taxon>
        <taxon>Vertebrata</taxon>
        <taxon>Euteleostomi</taxon>
        <taxon>Actinopterygii</taxon>
        <taxon>Neopterygii</taxon>
        <taxon>Teleostei</taxon>
        <taxon>Neoteleostei</taxon>
        <taxon>Acanthomorphata</taxon>
        <taxon>Eupercaria</taxon>
        <taxon>Perciformes</taxon>
        <taxon>Cottioidei</taxon>
        <taxon>Cottales</taxon>
        <taxon>Liparidae</taxon>
        <taxon>Liparis</taxon>
    </lineage>
</organism>
<protein>
    <submittedName>
        <fullName evidence="2">Uncharacterized protein</fullName>
    </submittedName>
</protein>
<sequence length="140" mass="15021">MTPDCPQAQTKEASLSDDLSTSRPLDPALYLKGHSHWSVGHQLQHHGRLAAAAVEPAHVAVRRRVRAAAVPGAATRGVPARVREARLLHHAEVLHNKNKKNKKNKNKKNNKKKKEEAESVPLTGGCGRRGLPPAAAAAPG</sequence>
<dbReference type="Proteomes" id="UP000314294">
    <property type="component" value="Unassembled WGS sequence"/>
</dbReference>
<keyword evidence="3" id="KW-1185">Reference proteome</keyword>
<accession>A0A4Z2EUQ3</accession>